<keyword evidence="4" id="KW-1185">Reference proteome</keyword>
<dbReference type="STRING" id="1036672.TKWG_23225"/>
<dbReference type="SUPFAM" id="SSF53850">
    <property type="entry name" value="Periplasmic binding protein-like II"/>
    <property type="match status" value="1"/>
</dbReference>
<sequence length="330" mass="34832">MTLLRKLTAQWLNAMCAFCALSGTSAAIAATADPDYPNKPIRLIVSYPAGGSVDVAARILQEPLTQGLGQSVVIENKGGAGGTIGTAQVAKAAPDGYTLLLTLSSHTINPAIYAQLPFDTEKDLDPVSMVASAPQVLVAHPSFKPSTVAELIAYAKAADKPVIYGSAGVGSPSHIAGELFKKLGQVQLTHAPYRGGGPATVDVLGGQIPLLWVSLPAVTQYIRNGKLKALAVSTKERTPVVPDVPSMPKPLTVSMWIPGMPCSRRLARRDQSSTKFRKCWQTPPAIKPYSRLSWPSAVAVGGTPQALEAVVKKEIPAWKTLAKEANIKIN</sequence>
<gene>
    <name evidence="3" type="ordered locus">TKWG_23225</name>
</gene>
<reference evidence="4" key="2">
    <citation type="journal article" date="2013" name="PLoS ONE">
        <title>Genome implosion elicits host-confinement in Alcaligenaceae: evidence from the comparative genomics of Tetrathiobacter kashmirensis, a pathogen in the making.</title>
        <authorList>
            <person name="Ghosh W."/>
            <person name="Alam M."/>
            <person name="Roy C."/>
            <person name="Pyne P."/>
            <person name="George A."/>
            <person name="Chakraborty R."/>
            <person name="Majumder S."/>
            <person name="Agarwal A."/>
            <person name="Chakraborty S."/>
            <person name="Majumdar S."/>
            <person name="Gupta S.K."/>
        </authorList>
    </citation>
    <scope>NUCLEOTIDE SEQUENCE [LARGE SCALE GENOMIC DNA]</scope>
    <source>
        <strain evidence="4">WT001</strain>
    </source>
</reference>
<dbReference type="HOGENOM" id="CLU_045683_0_0_4"/>
<keyword evidence="2" id="KW-0732">Signal</keyword>
<dbReference type="AlphaFoldDB" id="I3UGV9"/>
<dbReference type="PANTHER" id="PTHR42928:SF5">
    <property type="entry name" value="BLR1237 PROTEIN"/>
    <property type="match status" value="1"/>
</dbReference>
<dbReference type="KEGG" id="aka:TKWG_23225"/>
<reference evidence="3 4" key="1">
    <citation type="journal article" date="2011" name="J. Bacteriol.">
        <title>Whole-genome shotgun sequencing of the sulfur-oxidizing chemoautotroph Tetrathiobacter kashmirensis.</title>
        <authorList>
            <person name="Ghosh W."/>
            <person name="George A."/>
            <person name="Agarwal A."/>
            <person name="Raj P."/>
            <person name="Alam M."/>
            <person name="Pyne P."/>
            <person name="Das Gupta S.K."/>
        </authorList>
    </citation>
    <scope>NUCLEOTIDE SEQUENCE [LARGE SCALE GENOMIC DNA]</scope>
    <source>
        <strain evidence="3 4">WT001</strain>
    </source>
</reference>
<evidence type="ECO:0000256" key="1">
    <source>
        <dbReference type="ARBA" id="ARBA00006987"/>
    </source>
</evidence>
<dbReference type="InterPro" id="IPR005064">
    <property type="entry name" value="BUG"/>
</dbReference>
<evidence type="ECO:0000313" key="4">
    <source>
        <dbReference type="Proteomes" id="UP000005267"/>
    </source>
</evidence>
<dbReference type="Gene3D" id="3.40.190.10">
    <property type="entry name" value="Periplasmic binding protein-like II"/>
    <property type="match status" value="1"/>
</dbReference>
<dbReference type="InterPro" id="IPR042100">
    <property type="entry name" value="Bug_dom1"/>
</dbReference>
<evidence type="ECO:0000256" key="2">
    <source>
        <dbReference type="SAM" id="SignalP"/>
    </source>
</evidence>
<comment type="similarity">
    <text evidence="1">Belongs to the UPF0065 (bug) family.</text>
</comment>
<dbReference type="PANTHER" id="PTHR42928">
    <property type="entry name" value="TRICARBOXYLATE-BINDING PROTEIN"/>
    <property type="match status" value="1"/>
</dbReference>
<feature type="chain" id="PRO_5003680157" evidence="2">
    <location>
        <begin position="30"/>
        <end position="330"/>
    </location>
</feature>
<evidence type="ECO:0000313" key="3">
    <source>
        <dbReference type="EMBL" id="AFK64247.1"/>
    </source>
</evidence>
<organism evidence="3 4">
    <name type="scientific">Advenella kashmirensis (strain DSM 17095 / LMG 22695 / WT001)</name>
    <name type="common">Tetrathiobacter kashmirensis</name>
    <dbReference type="NCBI Taxonomy" id="1036672"/>
    <lineage>
        <taxon>Bacteria</taxon>
        <taxon>Pseudomonadati</taxon>
        <taxon>Pseudomonadota</taxon>
        <taxon>Betaproteobacteria</taxon>
        <taxon>Burkholderiales</taxon>
        <taxon>Alcaligenaceae</taxon>
    </lineage>
</organism>
<accession>I3UGV9</accession>
<dbReference type="RefSeq" id="WP_014752338.1">
    <property type="nucleotide sequence ID" value="NC_017964.1"/>
</dbReference>
<dbReference type="Gene3D" id="3.40.190.150">
    <property type="entry name" value="Bordetella uptake gene, domain 1"/>
    <property type="match status" value="1"/>
</dbReference>
<feature type="signal peptide" evidence="2">
    <location>
        <begin position="1"/>
        <end position="29"/>
    </location>
</feature>
<proteinExistence type="inferred from homology"/>
<dbReference type="Pfam" id="PF03401">
    <property type="entry name" value="TctC"/>
    <property type="match status" value="1"/>
</dbReference>
<dbReference type="EMBL" id="CP003555">
    <property type="protein sequence ID" value="AFK64247.1"/>
    <property type="molecule type" value="Genomic_DNA"/>
</dbReference>
<name>I3UGV9_ADVKW</name>
<dbReference type="Proteomes" id="UP000005267">
    <property type="component" value="Chromosome"/>
</dbReference>
<protein>
    <submittedName>
        <fullName evidence="3">Uncharacterized protein</fullName>
    </submittedName>
</protein>